<dbReference type="Proteomes" id="UP001301140">
    <property type="component" value="Unassembled WGS sequence"/>
</dbReference>
<protein>
    <recommendedName>
        <fullName evidence="4">Lytic transglycosylase domain-containing protein</fullName>
    </recommendedName>
</protein>
<dbReference type="EMBL" id="JARGEQ010000025">
    <property type="protein sequence ID" value="MDF1585597.1"/>
    <property type="molecule type" value="Genomic_DNA"/>
</dbReference>
<keyword evidence="1" id="KW-0732">Signal</keyword>
<keyword evidence="3" id="KW-1185">Reference proteome</keyword>
<evidence type="ECO:0000313" key="3">
    <source>
        <dbReference type="Proteomes" id="UP001301140"/>
    </source>
</evidence>
<reference evidence="2 3" key="1">
    <citation type="submission" date="2023-03" db="EMBL/GenBank/DDBJ databases">
        <title>YIM 152171 draft genome.</title>
        <authorList>
            <person name="Yang Z."/>
        </authorList>
    </citation>
    <scope>NUCLEOTIDE SEQUENCE [LARGE SCALE GENOMIC DNA]</scope>
    <source>
        <strain evidence="2 3">YIM 152171</strain>
    </source>
</reference>
<dbReference type="AlphaFoldDB" id="A0AAP3XQU4"/>
<organism evidence="2 3">
    <name type="scientific">Marinimicrococcus flavescens</name>
    <dbReference type="NCBI Taxonomy" id="3031815"/>
    <lineage>
        <taxon>Bacteria</taxon>
        <taxon>Pseudomonadati</taxon>
        <taxon>Pseudomonadota</taxon>
        <taxon>Alphaproteobacteria</taxon>
        <taxon>Geminicoccales</taxon>
        <taxon>Geminicoccaceae</taxon>
        <taxon>Marinimicrococcus</taxon>
    </lineage>
</organism>
<sequence>MLRLSSLLLAGGLGLLLSAGPAATQSVRQVLQAPTAATTVDEGPMWAALAAGDLRLFEELELRARRKSPGWQPSAALARERRERELRSEVGEARSAGDPAALARLSTTEPGLFGCADPDNLWALAAAHRRTGDEAKEWEVHERAVRECPFEIRLTTLQKAQGRYDAAQVRKLLDLPGNRSPGEEALRREIDGILSQRAYGANVRSLAALVDKAGPGTTAPAWLAGLERQIAGRRDGRAALLLGWWHQKGGAPAEALRWFDQAAAWGASADANKGLVAAYLAGGDPAKAAEIVRRDPSAASDPEEVLGAARAAMVHRLLEAEDFSACLEAVADPLLAERSDMAAARGWCLLGTDEPRASLAAFEVAERLAEDDASLQGDARKGQVAAIRALGDPHELERLLVLPWIDRPLRQELEIELARRSFLTRAEARQWGSANEAAMELERRGVPLGGAKDVLWAGWVAMRAGDCWTAMARFDRLKNDADTEIARDAWRGWWDASRSMSGDGCS</sequence>
<proteinExistence type="predicted"/>
<feature type="signal peptide" evidence="1">
    <location>
        <begin position="1"/>
        <end position="24"/>
    </location>
</feature>
<evidence type="ECO:0008006" key="4">
    <source>
        <dbReference type="Google" id="ProtNLM"/>
    </source>
</evidence>
<name>A0AAP3XQU4_9PROT</name>
<comment type="caution">
    <text evidence="2">The sequence shown here is derived from an EMBL/GenBank/DDBJ whole genome shotgun (WGS) entry which is preliminary data.</text>
</comment>
<feature type="chain" id="PRO_5042939364" description="Lytic transglycosylase domain-containing protein" evidence="1">
    <location>
        <begin position="25"/>
        <end position="506"/>
    </location>
</feature>
<gene>
    <name evidence="2" type="ORF">PZ740_04245</name>
</gene>
<accession>A0AAP3XQU4</accession>
<evidence type="ECO:0000256" key="1">
    <source>
        <dbReference type="SAM" id="SignalP"/>
    </source>
</evidence>
<evidence type="ECO:0000313" key="2">
    <source>
        <dbReference type="EMBL" id="MDF1585597.1"/>
    </source>
</evidence>
<dbReference type="RefSeq" id="WP_327788016.1">
    <property type="nucleotide sequence ID" value="NZ_JARGEQ010000025.1"/>
</dbReference>